<dbReference type="InterPro" id="IPR012337">
    <property type="entry name" value="RNaseH-like_sf"/>
</dbReference>
<evidence type="ECO:0000313" key="2">
    <source>
        <dbReference type="Proteomes" id="UP000004038"/>
    </source>
</evidence>
<gene>
    <name evidence="1" type="ORF">SM0020_28270</name>
</gene>
<sequence length="43" mass="4807">MSRVGNPYDNAKAESFLKTLKQEEVQDLTYKGAADAQPVRSLH</sequence>
<evidence type="ECO:0000313" key="1">
    <source>
        <dbReference type="EMBL" id="EHK74536.1"/>
    </source>
</evidence>
<dbReference type="EMBL" id="AGVV01000084">
    <property type="protein sequence ID" value="EHK74536.1"/>
    <property type="molecule type" value="Genomic_DNA"/>
</dbReference>
<name>H0G819_RHIML</name>
<dbReference type="PATRIC" id="fig|1107881.3.peg.5730"/>
<reference evidence="1 2" key="1">
    <citation type="journal article" date="2012" name="J. Bacteriol.">
        <title>Draft Genome Sequence of Sinorhizobium meliloti CCNWSX0020, a Nitrogen-Fixing Symbiont with Copper Tolerance Capability Isolated from Lead-Zinc Mine Tailings.</title>
        <authorList>
            <person name="Li Z."/>
            <person name="Ma Z."/>
            <person name="Hao X."/>
            <person name="Wei G."/>
        </authorList>
    </citation>
    <scope>NUCLEOTIDE SEQUENCE [LARGE SCALE GENOMIC DNA]</scope>
    <source>
        <strain evidence="1 2">CCNWSX0020</strain>
    </source>
</reference>
<dbReference type="AlphaFoldDB" id="H0G819"/>
<proteinExistence type="predicted"/>
<organism evidence="1 2">
    <name type="scientific">Sinorhizobium meliloti CCNWSX0020</name>
    <dbReference type="NCBI Taxonomy" id="1107881"/>
    <lineage>
        <taxon>Bacteria</taxon>
        <taxon>Pseudomonadati</taxon>
        <taxon>Pseudomonadota</taxon>
        <taxon>Alphaproteobacteria</taxon>
        <taxon>Hyphomicrobiales</taxon>
        <taxon>Rhizobiaceae</taxon>
        <taxon>Sinorhizobium/Ensifer group</taxon>
        <taxon>Sinorhizobium</taxon>
    </lineage>
</organism>
<protein>
    <submittedName>
        <fullName evidence="1">Integrase catalytic protein</fullName>
    </submittedName>
</protein>
<dbReference type="Proteomes" id="UP000004038">
    <property type="component" value="Unassembled WGS sequence"/>
</dbReference>
<accession>H0G819</accession>
<dbReference type="SUPFAM" id="SSF53098">
    <property type="entry name" value="Ribonuclease H-like"/>
    <property type="match status" value="1"/>
</dbReference>